<gene>
    <name evidence="8" type="ORF">F1654_06470</name>
</gene>
<evidence type="ECO:0000256" key="6">
    <source>
        <dbReference type="PROSITE-ProRule" id="PRU00169"/>
    </source>
</evidence>
<dbReference type="PANTHER" id="PTHR48111:SF1">
    <property type="entry name" value="TWO-COMPONENT RESPONSE REGULATOR ORR33"/>
    <property type="match status" value="1"/>
</dbReference>
<dbReference type="InterPro" id="IPR011006">
    <property type="entry name" value="CheY-like_superfamily"/>
</dbReference>
<evidence type="ECO:0000256" key="2">
    <source>
        <dbReference type="ARBA" id="ARBA00023012"/>
    </source>
</evidence>
<dbReference type="SUPFAM" id="SSF52172">
    <property type="entry name" value="CheY-like"/>
    <property type="match status" value="1"/>
</dbReference>
<proteinExistence type="predicted"/>
<dbReference type="GO" id="GO:0005829">
    <property type="term" value="C:cytosol"/>
    <property type="evidence" value="ECO:0007669"/>
    <property type="project" value="TreeGrafter"/>
</dbReference>
<keyword evidence="1 6" id="KW-0597">Phosphoprotein</keyword>
<dbReference type="PANTHER" id="PTHR48111">
    <property type="entry name" value="REGULATOR OF RPOS"/>
    <property type="match status" value="1"/>
</dbReference>
<dbReference type="InterPro" id="IPR039420">
    <property type="entry name" value="WalR-like"/>
</dbReference>
<evidence type="ECO:0000256" key="1">
    <source>
        <dbReference type="ARBA" id="ARBA00022553"/>
    </source>
</evidence>
<dbReference type="InterPro" id="IPR001789">
    <property type="entry name" value="Sig_transdc_resp-reg_receiver"/>
</dbReference>
<evidence type="ECO:0000313" key="9">
    <source>
        <dbReference type="Proteomes" id="UP000325122"/>
    </source>
</evidence>
<sequence length="140" mass="15284">MAPELNVLHVEDDFADAMLLQQALRDAGGYGLTMEVVRTLRDAAFKLRRRAYDLIIADLRLPDSTDPNETVGLLQSHAGEAPILVLTGSAGVDEERIGTGVNLLDKNLYFSGKGAPRRARELLAKVMEAAASRHRDALMI</sequence>
<keyword evidence="2" id="KW-0902">Two-component regulatory system</keyword>
<dbReference type="Proteomes" id="UP000325122">
    <property type="component" value="Unassembled WGS sequence"/>
</dbReference>
<dbReference type="GO" id="GO:0032993">
    <property type="term" value="C:protein-DNA complex"/>
    <property type="evidence" value="ECO:0007669"/>
    <property type="project" value="TreeGrafter"/>
</dbReference>
<dbReference type="Gene3D" id="3.40.50.2300">
    <property type="match status" value="1"/>
</dbReference>
<evidence type="ECO:0000259" key="7">
    <source>
        <dbReference type="PROSITE" id="PS50110"/>
    </source>
</evidence>
<dbReference type="GO" id="GO:0006355">
    <property type="term" value="P:regulation of DNA-templated transcription"/>
    <property type="evidence" value="ECO:0007669"/>
    <property type="project" value="TreeGrafter"/>
</dbReference>
<dbReference type="AlphaFoldDB" id="A0A5M6ZIB8"/>
<dbReference type="RefSeq" id="WP_150022715.1">
    <property type="nucleotide sequence ID" value="NZ_VWOJ01000002.1"/>
</dbReference>
<feature type="domain" description="Response regulatory" evidence="7">
    <location>
        <begin position="6"/>
        <end position="127"/>
    </location>
</feature>
<reference evidence="8 9" key="1">
    <citation type="submission" date="2019-09" db="EMBL/GenBank/DDBJ databases">
        <authorList>
            <person name="Kevbrin V."/>
            <person name="Grouzdev D.S."/>
        </authorList>
    </citation>
    <scope>NUCLEOTIDE SEQUENCE [LARGE SCALE GENOMIC DNA]</scope>
    <source>
        <strain evidence="8 9">G-192</strain>
    </source>
</reference>
<dbReference type="CDD" id="cd00156">
    <property type="entry name" value="REC"/>
    <property type="match status" value="1"/>
</dbReference>
<dbReference type="Pfam" id="PF00072">
    <property type="entry name" value="Response_reg"/>
    <property type="match status" value="1"/>
</dbReference>
<comment type="caution">
    <text evidence="8">The sequence shown here is derived from an EMBL/GenBank/DDBJ whole genome shotgun (WGS) entry which is preliminary data.</text>
</comment>
<keyword evidence="9" id="KW-1185">Reference proteome</keyword>
<dbReference type="EMBL" id="VWOJ01000002">
    <property type="protein sequence ID" value="KAA5803447.1"/>
    <property type="molecule type" value="Genomic_DNA"/>
</dbReference>
<dbReference type="GO" id="GO:0000976">
    <property type="term" value="F:transcription cis-regulatory region binding"/>
    <property type="evidence" value="ECO:0007669"/>
    <property type="project" value="TreeGrafter"/>
</dbReference>
<dbReference type="GO" id="GO:0000156">
    <property type="term" value="F:phosphorelay response regulator activity"/>
    <property type="evidence" value="ECO:0007669"/>
    <property type="project" value="TreeGrafter"/>
</dbReference>
<evidence type="ECO:0000256" key="5">
    <source>
        <dbReference type="ARBA" id="ARBA00023163"/>
    </source>
</evidence>
<protein>
    <submittedName>
        <fullName evidence="8">Response regulator</fullName>
    </submittedName>
</protein>
<dbReference type="PROSITE" id="PS50110">
    <property type="entry name" value="RESPONSE_REGULATORY"/>
    <property type="match status" value="1"/>
</dbReference>
<evidence type="ECO:0000313" key="8">
    <source>
        <dbReference type="EMBL" id="KAA5803447.1"/>
    </source>
</evidence>
<feature type="modified residue" description="4-aspartylphosphate" evidence="6">
    <location>
        <position position="58"/>
    </location>
</feature>
<keyword evidence="3" id="KW-0805">Transcription regulation</keyword>
<organism evidence="8 9">
    <name type="scientific">Alkalicaulis satelles</name>
    <dbReference type="NCBI Taxonomy" id="2609175"/>
    <lineage>
        <taxon>Bacteria</taxon>
        <taxon>Pseudomonadati</taxon>
        <taxon>Pseudomonadota</taxon>
        <taxon>Alphaproteobacteria</taxon>
        <taxon>Maricaulales</taxon>
        <taxon>Maricaulaceae</taxon>
        <taxon>Alkalicaulis</taxon>
    </lineage>
</organism>
<evidence type="ECO:0000256" key="4">
    <source>
        <dbReference type="ARBA" id="ARBA00023125"/>
    </source>
</evidence>
<evidence type="ECO:0000256" key="3">
    <source>
        <dbReference type="ARBA" id="ARBA00023015"/>
    </source>
</evidence>
<name>A0A5M6ZIB8_9PROT</name>
<keyword evidence="4" id="KW-0238">DNA-binding</keyword>
<accession>A0A5M6ZIB8</accession>
<keyword evidence="5" id="KW-0804">Transcription</keyword>